<dbReference type="AlphaFoldDB" id="A0AAN7UCW7"/>
<evidence type="ECO:0000313" key="11">
    <source>
        <dbReference type="Proteomes" id="UP001344447"/>
    </source>
</evidence>
<dbReference type="Proteomes" id="UP001344447">
    <property type="component" value="Unassembled WGS sequence"/>
</dbReference>
<comment type="caution">
    <text evidence="10">The sequence shown here is derived from an EMBL/GenBank/DDBJ whole genome shotgun (WGS) entry which is preliminary data.</text>
</comment>
<keyword evidence="6" id="KW-0325">Glycoprotein</keyword>
<dbReference type="EC" id="2.3.1.225" evidence="8"/>
<keyword evidence="2 8" id="KW-0808">Transferase</keyword>
<keyword evidence="11" id="KW-1185">Reference proteome</keyword>
<evidence type="ECO:0000256" key="2">
    <source>
        <dbReference type="ARBA" id="ARBA00022679"/>
    </source>
</evidence>
<proteinExistence type="inferred from homology"/>
<keyword evidence="5 8" id="KW-0472">Membrane</keyword>
<comment type="domain">
    <text evidence="8">The DHHC domain is required for palmitoyltransferase activity.</text>
</comment>
<keyword evidence="3 8" id="KW-0812">Transmembrane</keyword>
<evidence type="ECO:0000256" key="5">
    <source>
        <dbReference type="ARBA" id="ARBA00023136"/>
    </source>
</evidence>
<evidence type="ECO:0000313" key="10">
    <source>
        <dbReference type="EMBL" id="KAK5583980.1"/>
    </source>
</evidence>
<gene>
    <name evidence="10" type="ORF">RB653_005586</name>
</gene>
<evidence type="ECO:0000259" key="9">
    <source>
        <dbReference type="Pfam" id="PF01529"/>
    </source>
</evidence>
<feature type="transmembrane region" description="Helical" evidence="8">
    <location>
        <begin position="6"/>
        <end position="28"/>
    </location>
</feature>
<keyword evidence="7 8" id="KW-0012">Acyltransferase</keyword>
<comment type="similarity">
    <text evidence="8">Belongs to the DHHC palmitoyltransferase family.</text>
</comment>
<name>A0AAN7UCW7_9MYCE</name>
<feature type="transmembrane region" description="Helical" evidence="8">
    <location>
        <begin position="233"/>
        <end position="257"/>
    </location>
</feature>
<keyword evidence="4 8" id="KW-1133">Transmembrane helix</keyword>
<organism evidence="10 11">
    <name type="scientific">Dictyostelium firmibasis</name>
    <dbReference type="NCBI Taxonomy" id="79012"/>
    <lineage>
        <taxon>Eukaryota</taxon>
        <taxon>Amoebozoa</taxon>
        <taxon>Evosea</taxon>
        <taxon>Eumycetozoa</taxon>
        <taxon>Dictyostelia</taxon>
        <taxon>Dictyosteliales</taxon>
        <taxon>Dictyosteliaceae</taxon>
        <taxon>Dictyostelium</taxon>
    </lineage>
</organism>
<evidence type="ECO:0000256" key="1">
    <source>
        <dbReference type="ARBA" id="ARBA00004141"/>
    </source>
</evidence>
<accession>A0AAN7UCW7</accession>
<protein>
    <recommendedName>
        <fullName evidence="8">Palmitoyltransferase</fullName>
        <ecNumber evidence="8">2.3.1.225</ecNumber>
    </recommendedName>
</protein>
<dbReference type="PROSITE" id="PS50216">
    <property type="entry name" value="DHHC"/>
    <property type="match status" value="1"/>
</dbReference>
<dbReference type="Pfam" id="PF01529">
    <property type="entry name" value="DHHC"/>
    <property type="match status" value="1"/>
</dbReference>
<feature type="domain" description="Palmitoyltransferase DHHC" evidence="9">
    <location>
        <begin position="181"/>
        <end position="207"/>
    </location>
</feature>
<feature type="transmembrane region" description="Helical" evidence="8">
    <location>
        <begin position="100"/>
        <end position="120"/>
    </location>
</feature>
<reference evidence="10 11" key="1">
    <citation type="submission" date="2023-11" db="EMBL/GenBank/DDBJ databases">
        <title>Dfirmibasis_genome.</title>
        <authorList>
            <person name="Edelbroek B."/>
            <person name="Kjellin J."/>
            <person name="Jerlstrom-Hultqvist J."/>
            <person name="Soderbom F."/>
        </authorList>
    </citation>
    <scope>NUCLEOTIDE SEQUENCE [LARGE SCALE GENOMIC DNA]</scope>
    <source>
        <strain evidence="10 11">TNS-C-14</strain>
    </source>
</reference>
<sequence length="315" mass="37075">MIDLFDFVVLSSFMILLPLVTDFLNNTFPNAKIGRLAQEVVGMILVFFIVSLIFSGVSLWYTHFLPFYFTKSLLVSFKTLNLLDLLNFIDNGSNSFFNKIVFYFHIFFTIQLVINLYYYYYQTITADNFLPKISKKKQIQLSYDNNQTTNDDDNNKNNNNNNNKLCGLCDQVSDGKWSTINKIKSHHCRICKRCVDSMDHHCPFAANYYQIENNANYNNQLAQSCRNFNKYSFIFLCCCLIVIASFGILLFQSYLIITNSKTIQLLSGLKKSKSFLDWFKWLYQNFKKNASINNIYSLFPNFKFYNLIIPYYKRR</sequence>
<evidence type="ECO:0000256" key="3">
    <source>
        <dbReference type="ARBA" id="ARBA00022692"/>
    </source>
</evidence>
<dbReference type="GO" id="GO:0016020">
    <property type="term" value="C:membrane"/>
    <property type="evidence" value="ECO:0007669"/>
    <property type="project" value="UniProtKB-SubCell"/>
</dbReference>
<evidence type="ECO:0000256" key="7">
    <source>
        <dbReference type="ARBA" id="ARBA00023315"/>
    </source>
</evidence>
<dbReference type="EMBL" id="JAVFKY010000001">
    <property type="protein sequence ID" value="KAK5583980.1"/>
    <property type="molecule type" value="Genomic_DNA"/>
</dbReference>
<comment type="catalytic activity">
    <reaction evidence="8">
        <text>L-cysteinyl-[protein] + hexadecanoyl-CoA = S-hexadecanoyl-L-cysteinyl-[protein] + CoA</text>
        <dbReference type="Rhea" id="RHEA:36683"/>
        <dbReference type="Rhea" id="RHEA-COMP:10131"/>
        <dbReference type="Rhea" id="RHEA-COMP:11032"/>
        <dbReference type="ChEBI" id="CHEBI:29950"/>
        <dbReference type="ChEBI" id="CHEBI:57287"/>
        <dbReference type="ChEBI" id="CHEBI:57379"/>
        <dbReference type="ChEBI" id="CHEBI:74151"/>
        <dbReference type="EC" id="2.3.1.225"/>
    </reaction>
</comment>
<evidence type="ECO:0000256" key="4">
    <source>
        <dbReference type="ARBA" id="ARBA00022989"/>
    </source>
</evidence>
<evidence type="ECO:0000256" key="6">
    <source>
        <dbReference type="ARBA" id="ARBA00023180"/>
    </source>
</evidence>
<evidence type="ECO:0000256" key="8">
    <source>
        <dbReference type="RuleBase" id="RU079119"/>
    </source>
</evidence>
<dbReference type="InterPro" id="IPR001594">
    <property type="entry name" value="Palmitoyltrfase_DHHC"/>
</dbReference>
<feature type="transmembrane region" description="Helical" evidence="8">
    <location>
        <begin position="40"/>
        <end position="61"/>
    </location>
</feature>
<dbReference type="InterPro" id="IPR039859">
    <property type="entry name" value="PFA4/ZDH16/20/ERF2-like"/>
</dbReference>
<dbReference type="PANTHER" id="PTHR12246">
    <property type="entry name" value="PALMITOYLTRANSFERASE ZDHHC16"/>
    <property type="match status" value="1"/>
</dbReference>
<dbReference type="GO" id="GO:0019706">
    <property type="term" value="F:protein-cysteine S-palmitoyltransferase activity"/>
    <property type="evidence" value="ECO:0007669"/>
    <property type="project" value="UniProtKB-EC"/>
</dbReference>
<comment type="subcellular location">
    <subcellularLocation>
        <location evidence="1">Membrane</location>
        <topology evidence="1">Multi-pass membrane protein</topology>
    </subcellularLocation>
</comment>